<sequence>MVTDTIKTYSRKRHAVADADTRSSGYWGKRVFDLTISLFIIVFVLSWLMPIIGLAVILSSPGPALFVQIRSGRNGRQFHCYKFRTMFIAPRHNHPFRQASPDDPRVTPLGRLLRRTNLDEIPQFLNVLLGNMSLVGPRPHPIELDAQYWYKLPGYARRYDLKPGITGLAQVRGYRGAVMNPLMMKHRVRYDRFYIQKASPLLDVSICLQTLAAMFTGNTDAF</sequence>
<keyword evidence="4" id="KW-0808">Transferase</keyword>
<proteinExistence type="inferred from homology"/>
<evidence type="ECO:0000256" key="2">
    <source>
        <dbReference type="SAM" id="Phobius"/>
    </source>
</evidence>
<evidence type="ECO:0000313" key="4">
    <source>
        <dbReference type="EMBL" id="RYC69695.1"/>
    </source>
</evidence>
<keyword evidence="2" id="KW-1133">Transmembrane helix</keyword>
<dbReference type="AlphaFoldDB" id="A0A4Q2UPX8"/>
<dbReference type="RefSeq" id="WP_077919669.1">
    <property type="nucleotide sequence ID" value="NZ_SBLB01000003.1"/>
</dbReference>
<dbReference type="GO" id="GO:0016780">
    <property type="term" value="F:phosphotransferase activity, for other substituted phosphate groups"/>
    <property type="evidence" value="ECO:0007669"/>
    <property type="project" value="TreeGrafter"/>
</dbReference>
<accession>A0A4Q2UPX8</accession>
<dbReference type="Pfam" id="PF02397">
    <property type="entry name" value="Bac_transf"/>
    <property type="match status" value="1"/>
</dbReference>
<gene>
    <name evidence="4" type="ORF">EQG79_13940</name>
</gene>
<dbReference type="InterPro" id="IPR003362">
    <property type="entry name" value="Bact_transf"/>
</dbReference>
<dbReference type="Proteomes" id="UP000290407">
    <property type="component" value="Unassembled WGS sequence"/>
</dbReference>
<dbReference type="PANTHER" id="PTHR30576">
    <property type="entry name" value="COLANIC BIOSYNTHESIS UDP-GLUCOSE LIPID CARRIER TRANSFERASE"/>
    <property type="match status" value="1"/>
</dbReference>
<feature type="domain" description="Bacterial sugar transferase" evidence="3">
    <location>
        <begin position="29"/>
        <end position="215"/>
    </location>
</feature>
<evidence type="ECO:0000313" key="5">
    <source>
        <dbReference type="Proteomes" id="UP000290407"/>
    </source>
</evidence>
<feature type="transmembrane region" description="Helical" evidence="2">
    <location>
        <begin position="36"/>
        <end position="58"/>
    </location>
</feature>
<keyword evidence="2" id="KW-0812">Transmembrane</keyword>
<organism evidence="4 5">
    <name type="scientific">Spirosoma sordidisoli</name>
    <dbReference type="NCBI Taxonomy" id="2502893"/>
    <lineage>
        <taxon>Bacteria</taxon>
        <taxon>Pseudomonadati</taxon>
        <taxon>Bacteroidota</taxon>
        <taxon>Cytophagia</taxon>
        <taxon>Cytophagales</taxon>
        <taxon>Cytophagaceae</taxon>
        <taxon>Spirosoma</taxon>
    </lineage>
</organism>
<evidence type="ECO:0000256" key="1">
    <source>
        <dbReference type="ARBA" id="ARBA00006464"/>
    </source>
</evidence>
<keyword evidence="5" id="KW-1185">Reference proteome</keyword>
<comment type="caution">
    <text evidence="4">The sequence shown here is derived from an EMBL/GenBank/DDBJ whole genome shotgun (WGS) entry which is preliminary data.</text>
</comment>
<keyword evidence="2" id="KW-0472">Membrane</keyword>
<evidence type="ECO:0000259" key="3">
    <source>
        <dbReference type="Pfam" id="PF02397"/>
    </source>
</evidence>
<protein>
    <submittedName>
        <fullName evidence="4">Sugar transferase</fullName>
    </submittedName>
</protein>
<dbReference type="EMBL" id="SBLB01000003">
    <property type="protein sequence ID" value="RYC69695.1"/>
    <property type="molecule type" value="Genomic_DNA"/>
</dbReference>
<dbReference type="PANTHER" id="PTHR30576:SF0">
    <property type="entry name" value="UNDECAPRENYL-PHOSPHATE N-ACETYLGALACTOSAMINYL 1-PHOSPHATE TRANSFERASE-RELATED"/>
    <property type="match status" value="1"/>
</dbReference>
<name>A0A4Q2UPX8_9BACT</name>
<comment type="similarity">
    <text evidence="1">Belongs to the bacterial sugar transferase family.</text>
</comment>
<reference evidence="4 5" key="1">
    <citation type="submission" date="2019-01" db="EMBL/GenBank/DDBJ databases">
        <title>Spirosoma flava sp. nov., a propanil-degrading bacterium isolated from herbicide-contaminated soil.</title>
        <authorList>
            <person name="Zhang L."/>
            <person name="Jiang J.-D."/>
        </authorList>
    </citation>
    <scope>NUCLEOTIDE SEQUENCE [LARGE SCALE GENOMIC DNA]</scope>
    <source>
        <strain evidence="4 5">TY50</strain>
    </source>
</reference>